<name>A0ABQ8DCG8_BRANA</name>
<dbReference type="InterPro" id="IPR008972">
    <property type="entry name" value="Cupredoxin"/>
</dbReference>
<proteinExistence type="predicted"/>
<comment type="caution">
    <text evidence="3">The sequence shown here is derived from an EMBL/GenBank/DDBJ whole genome shotgun (WGS) entry which is preliminary data.</text>
</comment>
<dbReference type="SUPFAM" id="SSF49503">
    <property type="entry name" value="Cupredoxins"/>
    <property type="match status" value="1"/>
</dbReference>
<organism evidence="3 4">
    <name type="scientific">Brassica napus</name>
    <name type="common">Rape</name>
    <dbReference type="NCBI Taxonomy" id="3708"/>
    <lineage>
        <taxon>Eukaryota</taxon>
        <taxon>Viridiplantae</taxon>
        <taxon>Streptophyta</taxon>
        <taxon>Embryophyta</taxon>
        <taxon>Tracheophyta</taxon>
        <taxon>Spermatophyta</taxon>
        <taxon>Magnoliopsida</taxon>
        <taxon>eudicotyledons</taxon>
        <taxon>Gunneridae</taxon>
        <taxon>Pentapetalae</taxon>
        <taxon>rosids</taxon>
        <taxon>malvids</taxon>
        <taxon>Brassicales</taxon>
        <taxon>Brassicaceae</taxon>
        <taxon>Brassiceae</taxon>
        <taxon>Brassica</taxon>
    </lineage>
</organism>
<dbReference type="EMBL" id="JAGKQM010000005">
    <property type="protein sequence ID" value="KAH0927054.1"/>
    <property type="molecule type" value="Genomic_DNA"/>
</dbReference>
<evidence type="ECO:0000313" key="3">
    <source>
        <dbReference type="EMBL" id="KAH0927054.1"/>
    </source>
</evidence>
<reference evidence="3 4" key="1">
    <citation type="submission" date="2021-05" db="EMBL/GenBank/DDBJ databases">
        <title>Genome Assembly of Synthetic Allotetraploid Brassica napus Reveals Homoeologous Exchanges between Subgenomes.</title>
        <authorList>
            <person name="Davis J.T."/>
        </authorList>
    </citation>
    <scope>NUCLEOTIDE SEQUENCE [LARGE SCALE GENOMIC DNA]</scope>
    <source>
        <strain evidence="4">cv. Da-Ae</strain>
        <tissue evidence="3">Seedling</tissue>
    </source>
</reference>
<evidence type="ECO:0000313" key="4">
    <source>
        <dbReference type="Proteomes" id="UP000824890"/>
    </source>
</evidence>
<dbReference type="Gene3D" id="2.60.40.420">
    <property type="entry name" value="Cupredoxins - blue copper proteins"/>
    <property type="match status" value="1"/>
</dbReference>
<sequence>MYEKNRENKGKEITMLHQGSWFSSLMILSAIFSLTSFMLKSEGANHTVGDSSGWELLTNYTNWTQGREFHVGDVLVVSNSILAKICLSSSTVFNYNKDQHNVMQVNSTAYADCGRDNYISLFTNGNDSIIISEVGEHWFICAMYDHCENGQKLSINATL</sequence>
<keyword evidence="1" id="KW-0812">Transmembrane</keyword>
<dbReference type="InterPro" id="IPR039391">
    <property type="entry name" value="Phytocyanin-like"/>
</dbReference>
<keyword evidence="1" id="KW-1133">Transmembrane helix</keyword>
<accession>A0ABQ8DCG8</accession>
<dbReference type="InterPro" id="IPR003245">
    <property type="entry name" value="Phytocyanin_dom"/>
</dbReference>
<protein>
    <recommendedName>
        <fullName evidence="2">Phytocyanin domain-containing protein</fullName>
    </recommendedName>
</protein>
<dbReference type="Pfam" id="PF02298">
    <property type="entry name" value="Cu_bind_like"/>
    <property type="match status" value="1"/>
</dbReference>
<dbReference type="Proteomes" id="UP000824890">
    <property type="component" value="Unassembled WGS sequence"/>
</dbReference>
<keyword evidence="1" id="KW-0472">Membrane</keyword>
<evidence type="ECO:0000256" key="1">
    <source>
        <dbReference type="SAM" id="Phobius"/>
    </source>
</evidence>
<keyword evidence="4" id="KW-1185">Reference proteome</keyword>
<dbReference type="CDD" id="cd04216">
    <property type="entry name" value="Phytocyanin"/>
    <property type="match status" value="1"/>
</dbReference>
<dbReference type="PANTHER" id="PTHR33021">
    <property type="entry name" value="BLUE COPPER PROTEIN"/>
    <property type="match status" value="1"/>
</dbReference>
<dbReference type="PROSITE" id="PS51485">
    <property type="entry name" value="PHYTOCYANIN"/>
    <property type="match status" value="1"/>
</dbReference>
<feature type="domain" description="Phytocyanin" evidence="2">
    <location>
        <begin position="44"/>
        <end position="159"/>
    </location>
</feature>
<dbReference type="PANTHER" id="PTHR33021:SF171">
    <property type="entry name" value="BLUE COPPER-BINDING PROTEIN-LIKE"/>
    <property type="match status" value="1"/>
</dbReference>
<evidence type="ECO:0000259" key="2">
    <source>
        <dbReference type="PROSITE" id="PS51485"/>
    </source>
</evidence>
<gene>
    <name evidence="3" type="ORF">HID58_019310</name>
</gene>
<feature type="transmembrane region" description="Helical" evidence="1">
    <location>
        <begin position="21"/>
        <end position="39"/>
    </location>
</feature>